<dbReference type="OrthoDB" id="1738566at2759"/>
<evidence type="ECO:0000256" key="1">
    <source>
        <dbReference type="SAM" id="Phobius"/>
    </source>
</evidence>
<name>A0A218XJK1_PUNGR</name>
<reference evidence="3 5" key="3">
    <citation type="submission" date="2017-11" db="EMBL/GenBank/DDBJ databases">
        <title>De-novo sequencing of pomegranate (Punica granatum L.) genome.</title>
        <authorList>
            <person name="Akparov Z."/>
            <person name="Amiraslanov A."/>
            <person name="Hajiyeva S."/>
            <person name="Abbasov M."/>
            <person name="Kaur K."/>
            <person name="Hamwieh A."/>
            <person name="Solovyev V."/>
            <person name="Salamov A."/>
            <person name="Braich B."/>
            <person name="Kosarev P."/>
            <person name="Mahmoud A."/>
            <person name="Hajiyev E."/>
            <person name="Babayeva S."/>
            <person name="Izzatullayeva V."/>
            <person name="Mammadov A."/>
            <person name="Mammadov A."/>
            <person name="Sharifova S."/>
            <person name="Ojaghi J."/>
            <person name="Eynullazada K."/>
            <person name="Bayramov B."/>
            <person name="Abdulazimova A."/>
            <person name="Shahmuradov I."/>
        </authorList>
    </citation>
    <scope>NUCLEOTIDE SEQUENCE [LARGE SCALE GENOMIC DNA]</scope>
    <source>
        <strain evidence="3">AG2017</strain>
        <strain evidence="5">cv. AG2017</strain>
        <tissue evidence="3">Leaf</tissue>
    </source>
</reference>
<evidence type="ECO:0000313" key="4">
    <source>
        <dbReference type="Proteomes" id="UP000197138"/>
    </source>
</evidence>
<evidence type="ECO:0000313" key="2">
    <source>
        <dbReference type="EMBL" id="OWM85375.1"/>
    </source>
</evidence>
<keyword evidence="5" id="KW-1185">Reference proteome</keyword>
<dbReference type="EMBL" id="MTKT01001276">
    <property type="protein sequence ID" value="OWM85375.1"/>
    <property type="molecule type" value="Genomic_DNA"/>
</dbReference>
<evidence type="ECO:0000313" key="3">
    <source>
        <dbReference type="EMBL" id="PKI74079.1"/>
    </source>
</evidence>
<proteinExistence type="predicted"/>
<reference evidence="2" key="2">
    <citation type="submission" date="2017-06" db="EMBL/GenBank/DDBJ databases">
        <title>The pomegranate genome and the genomics of punicalagin biosynthesis.</title>
        <authorList>
            <person name="Xu C."/>
        </authorList>
    </citation>
    <scope>NUCLEOTIDE SEQUENCE [LARGE SCALE GENOMIC DNA]</scope>
    <source>
        <tissue evidence="2">Fresh leaf</tissue>
    </source>
</reference>
<accession>A0A218XJK1</accession>
<protein>
    <submittedName>
        <fullName evidence="2">Uncharacterized protein</fullName>
    </submittedName>
</protein>
<feature type="transmembrane region" description="Helical" evidence="1">
    <location>
        <begin position="120"/>
        <end position="137"/>
    </location>
</feature>
<organism evidence="2 4">
    <name type="scientific">Punica granatum</name>
    <name type="common">Pomegranate</name>
    <dbReference type="NCBI Taxonomy" id="22663"/>
    <lineage>
        <taxon>Eukaryota</taxon>
        <taxon>Viridiplantae</taxon>
        <taxon>Streptophyta</taxon>
        <taxon>Embryophyta</taxon>
        <taxon>Tracheophyta</taxon>
        <taxon>Spermatophyta</taxon>
        <taxon>Magnoliopsida</taxon>
        <taxon>eudicotyledons</taxon>
        <taxon>Gunneridae</taxon>
        <taxon>Pentapetalae</taxon>
        <taxon>rosids</taxon>
        <taxon>malvids</taxon>
        <taxon>Myrtales</taxon>
        <taxon>Lythraceae</taxon>
        <taxon>Punica</taxon>
    </lineage>
</organism>
<keyword evidence="1" id="KW-0812">Transmembrane</keyword>
<dbReference type="Proteomes" id="UP000197138">
    <property type="component" value="Unassembled WGS sequence"/>
</dbReference>
<evidence type="ECO:0000313" key="5">
    <source>
        <dbReference type="Proteomes" id="UP000233551"/>
    </source>
</evidence>
<comment type="caution">
    <text evidence="2">The sequence shown here is derived from an EMBL/GenBank/DDBJ whole genome shotgun (WGS) entry which is preliminary data.</text>
</comment>
<keyword evidence="1" id="KW-0472">Membrane</keyword>
<dbReference type="Proteomes" id="UP000233551">
    <property type="component" value="Unassembled WGS sequence"/>
</dbReference>
<reference evidence="4" key="1">
    <citation type="journal article" date="2017" name="Plant J.">
        <title>The pomegranate (Punica granatum L.) genome and the genomics of punicalagin biosynthesis.</title>
        <authorList>
            <person name="Qin G."/>
            <person name="Xu C."/>
            <person name="Ming R."/>
            <person name="Tang H."/>
            <person name="Guyot R."/>
            <person name="Kramer E.M."/>
            <person name="Hu Y."/>
            <person name="Yi X."/>
            <person name="Qi Y."/>
            <person name="Xu X."/>
            <person name="Gao Z."/>
            <person name="Pan H."/>
            <person name="Jian J."/>
            <person name="Tian Y."/>
            <person name="Yue Z."/>
            <person name="Xu Y."/>
        </authorList>
    </citation>
    <scope>NUCLEOTIDE SEQUENCE [LARGE SCALE GENOMIC DNA]</scope>
    <source>
        <strain evidence="4">cv. Dabenzi</strain>
    </source>
</reference>
<gene>
    <name evidence="2" type="ORF">CDL15_Pgr018999</name>
    <name evidence="3" type="ORF">CRG98_005557</name>
</gene>
<feature type="transmembrane region" description="Helical" evidence="1">
    <location>
        <begin position="143"/>
        <end position="160"/>
    </location>
</feature>
<keyword evidence="1" id="KW-1133">Transmembrane helix</keyword>
<dbReference type="EMBL" id="PGOL01000241">
    <property type="protein sequence ID" value="PKI74079.1"/>
    <property type="molecule type" value="Genomic_DNA"/>
</dbReference>
<dbReference type="AlphaFoldDB" id="A0A218XJK1"/>
<sequence length="218" mass="24475">METNLLRKSQHFLPFNPIFDGESSFRSSHIVLNKAQSTKPVIFSGKRKRRNGSQRLVKFVLESIPVVASSLKILPQPLDVIVGELIGGGDGNRGGWGFRRSFGSDGWFDGWRRRGTTRKLGFWWVIPVFGLGLVLGREVGSDLILMYCVLGLGLFSFALVELRSRKAIRDGILGLCCFGILAIFGLRAEAMKNWVRDFQVRSPSMKRFKGGRRKSRAL</sequence>
<dbReference type="GeneID" id="116209986"/>
<feature type="transmembrane region" description="Helical" evidence="1">
    <location>
        <begin position="172"/>
        <end position="188"/>
    </location>
</feature>